<organism evidence="1">
    <name type="scientific">Campylobacter fetus</name>
    <dbReference type="NCBI Taxonomy" id="196"/>
    <lineage>
        <taxon>Bacteria</taxon>
        <taxon>Pseudomonadati</taxon>
        <taxon>Campylobacterota</taxon>
        <taxon>Epsilonproteobacteria</taxon>
        <taxon>Campylobacterales</taxon>
        <taxon>Campylobacteraceae</taxon>
        <taxon>Campylobacter</taxon>
    </lineage>
</organism>
<evidence type="ECO:0000313" key="1">
    <source>
        <dbReference type="PIR" id="A28661"/>
    </source>
</evidence>
<dbReference type="PIR" id="A28661">
    <property type="entry name" value="A28661"/>
</dbReference>
<reference evidence="1" key="1">
    <citation type="journal article" date="1988" name="J. Biol. Chem.">
        <title>Purification and characterization of a family of high molecular weight surface-array proteins from Campylobacter fetus.</title>
        <authorList>
            <person name="Pei Z."/>
            <person name="Ellison R.T. 3rd"/>
            <person name="Lewis R.V."/>
            <person name="Blaser M.J."/>
        </authorList>
    </citation>
    <scope>PROTEIN SEQUENCE</scope>
</reference>
<sequence length="31" mass="3643">MLNKTDVSMLYITIMGMASEKDPNKYWLDYA</sequence>
<proteinExistence type="evidence at protein level"/>
<feature type="non-terminal residue" evidence="1">
    <location>
        <position position="31"/>
    </location>
</feature>
<name>Q7M0Q4_CAMFE</name>
<keyword id="KW-0903">Direct protein sequencing</keyword>
<protein>
    <submittedName>
        <fullName evidence="1">Surface-array protein</fullName>
    </submittedName>
</protein>
<dbReference type="AlphaFoldDB" id="Q7M0Q4"/>
<accession>Q7M0Q4</accession>